<proteinExistence type="predicted"/>
<dbReference type="PROSITE" id="PS51257">
    <property type="entry name" value="PROKAR_LIPOPROTEIN"/>
    <property type="match status" value="1"/>
</dbReference>
<dbReference type="PANTHER" id="PTHR37957">
    <property type="entry name" value="BLR7070 PROTEIN"/>
    <property type="match status" value="1"/>
</dbReference>
<dbReference type="RefSeq" id="WP_261500170.1">
    <property type="nucleotide sequence ID" value="NZ_JAODYH010000004.1"/>
</dbReference>
<dbReference type="InterPro" id="IPR027372">
    <property type="entry name" value="Phytase-like_dom"/>
</dbReference>
<sequence length="376" mass="40147">MHSIHRQVARGIAAMALALGLVGCGGDDGAEIAGLRLLGDYAIPTGTLFDGVEFGGISGIDRAPDGSYWAISDDRGGERGAPRFYSLSLDFDATGFKRVDIRKMVYLQGPDGQPLPGTARSVDPEGIRQAPNGNLYVSSEGVYTSPARRIQPFVREFTTGGRFVRAFETPAAFDYVDSATTGGRSNKLFEALAVTPDGTLFTANEDALVQDGPLSSLTAASVVRVLRMDAASAKSTAQYAYPLPRIPVDKAAGGSFLPDNGLAELLAVSDQHFIAVERAYADGVGNTIRLVLATINADTTDVQHLPSLVGAAYRPMQRRLLLEMPIVWQGVKLDNIEGLAWGPRLANGHRTLVLVADNNFSAKQVTQFIALEVLPR</sequence>
<evidence type="ECO:0000313" key="3">
    <source>
        <dbReference type="EMBL" id="MCT9811009.1"/>
    </source>
</evidence>
<accession>A0ABT2PMF9</accession>
<dbReference type="Proteomes" id="UP001525968">
    <property type="component" value="Unassembled WGS sequence"/>
</dbReference>
<reference evidence="3 4" key="1">
    <citation type="submission" date="2022-09" db="EMBL/GenBank/DDBJ databases">
        <title>Draft genome of isolate Be4.</title>
        <authorList>
            <person name="Sanchez-Castro I."/>
            <person name="Martinez-Rodriguez P."/>
            <person name="Descostes M."/>
            <person name="Merroun M."/>
        </authorList>
    </citation>
    <scope>NUCLEOTIDE SEQUENCE [LARGE SCALE GENOMIC DNA]</scope>
    <source>
        <strain evidence="3 4">Be4</strain>
    </source>
</reference>
<dbReference type="SUPFAM" id="SSF63829">
    <property type="entry name" value="Calcium-dependent phosphotriesterase"/>
    <property type="match status" value="1"/>
</dbReference>
<comment type="caution">
    <text evidence="3">The sequence shown here is derived from an EMBL/GenBank/DDBJ whole genome shotgun (WGS) entry which is preliminary data.</text>
</comment>
<dbReference type="PANTHER" id="PTHR37957:SF1">
    <property type="entry name" value="PHYTASE-LIKE DOMAIN-CONTAINING PROTEIN"/>
    <property type="match status" value="1"/>
</dbReference>
<evidence type="ECO:0000256" key="1">
    <source>
        <dbReference type="SAM" id="MobiDB-lite"/>
    </source>
</evidence>
<feature type="domain" description="Phytase-like" evidence="2">
    <location>
        <begin position="53"/>
        <end position="360"/>
    </location>
</feature>
<organism evidence="3 4">
    <name type="scientific">Acidovorax bellezanensis</name>
    <dbReference type="NCBI Taxonomy" id="2976702"/>
    <lineage>
        <taxon>Bacteria</taxon>
        <taxon>Pseudomonadati</taxon>
        <taxon>Pseudomonadota</taxon>
        <taxon>Betaproteobacteria</taxon>
        <taxon>Burkholderiales</taxon>
        <taxon>Comamonadaceae</taxon>
        <taxon>Acidovorax</taxon>
    </lineage>
</organism>
<dbReference type="Pfam" id="PF13449">
    <property type="entry name" value="Phytase-like"/>
    <property type="match status" value="1"/>
</dbReference>
<evidence type="ECO:0000313" key="4">
    <source>
        <dbReference type="Proteomes" id="UP001525968"/>
    </source>
</evidence>
<gene>
    <name evidence="3" type="ORF">N0K08_10215</name>
</gene>
<feature type="region of interest" description="Disordered" evidence="1">
    <location>
        <begin position="112"/>
        <end position="133"/>
    </location>
</feature>
<name>A0ABT2PMF9_9BURK</name>
<dbReference type="EMBL" id="JAODYH010000004">
    <property type="protein sequence ID" value="MCT9811009.1"/>
    <property type="molecule type" value="Genomic_DNA"/>
</dbReference>
<keyword evidence="4" id="KW-1185">Reference proteome</keyword>
<evidence type="ECO:0000259" key="2">
    <source>
        <dbReference type="Pfam" id="PF13449"/>
    </source>
</evidence>
<protein>
    <submittedName>
        <fullName evidence="3">Esterase-like activity of phytase family protein</fullName>
    </submittedName>
</protein>